<feature type="transmembrane region" description="Helical" evidence="2">
    <location>
        <begin position="601"/>
        <end position="620"/>
    </location>
</feature>
<keyword evidence="5" id="KW-1185">Reference proteome</keyword>
<gene>
    <name evidence="4" type="ORF">H480_19338</name>
</gene>
<feature type="domain" description="Phage tail tape measure protein" evidence="3">
    <location>
        <begin position="197"/>
        <end position="390"/>
    </location>
</feature>
<dbReference type="Proteomes" id="UP000014139">
    <property type="component" value="Unassembled WGS sequence"/>
</dbReference>
<dbReference type="RefSeq" id="WP_003087158.1">
    <property type="nucleotide sequence ID" value="NZ_AOUO01000254.1"/>
</dbReference>
<dbReference type="eggNOG" id="COG5283">
    <property type="taxonomic scope" value="Bacteria"/>
</dbReference>
<organism evidence="4 5">
    <name type="scientific">Amycolatopsis vancoresmycina DSM 44592</name>
    <dbReference type="NCBI Taxonomy" id="1292037"/>
    <lineage>
        <taxon>Bacteria</taxon>
        <taxon>Bacillati</taxon>
        <taxon>Actinomycetota</taxon>
        <taxon>Actinomycetes</taxon>
        <taxon>Pseudonocardiales</taxon>
        <taxon>Pseudonocardiaceae</taxon>
        <taxon>Amycolatopsis</taxon>
    </lineage>
</organism>
<dbReference type="Pfam" id="PF10145">
    <property type="entry name" value="PhageMin_Tail"/>
    <property type="match status" value="1"/>
</dbReference>
<dbReference type="PATRIC" id="fig|1292037.4.peg.3690"/>
<dbReference type="NCBIfam" id="TIGR01760">
    <property type="entry name" value="tape_meas_TP901"/>
    <property type="match status" value="1"/>
</dbReference>
<feature type="transmembrane region" description="Helical" evidence="2">
    <location>
        <begin position="569"/>
        <end position="589"/>
    </location>
</feature>
<evidence type="ECO:0000259" key="3">
    <source>
        <dbReference type="Pfam" id="PF10145"/>
    </source>
</evidence>
<dbReference type="PANTHER" id="PTHR37813">
    <property type="entry name" value="FELS-2 PROPHAGE PROTEIN"/>
    <property type="match status" value="1"/>
</dbReference>
<proteinExistence type="predicted"/>
<evidence type="ECO:0000256" key="1">
    <source>
        <dbReference type="ARBA" id="ARBA00022612"/>
    </source>
</evidence>
<keyword evidence="2" id="KW-1133">Transmembrane helix</keyword>
<sequence>MAEFIPPVVVELTAGIGEYSAEFARAGEQAAALGAEMGAAGEQITVSTTEAAASIDRLAVATTEEAAKVTASNEEILASMRALGVQADRTAEQYYLAQTRMAASTQKLAYDMEVAEAKAIASTEALGATMTKVAAETDAGFGAKMAAAQKPLMLVGAAAAVVGVATVKMAGDFESSTNRLVTSAGEIHSNLEMVRQGILSMAGEVGYSAEDLSKAMYTIESGGRHGAEGLQVLRAAAEGAKAENAELKTVADAVTSVLVDYHLQGEDAAAVTSKLVAATSAGKTTFEELSASMASVLPVASAAHVSLDDILGDLASMTVHGMSAQQSAQNLADVIRHMQNPTQVQTKELALMGISAQNLADDLSSKGLSGTLQEISNRIRQSMGPGASKVILDLGSALRTLPKDVQALGQKLIDGSISQAAYNKQAKAMDPIAAHQAAAFATLAASTHVIGNEQMTGGQVMQSYGAALAKATGDATGLNVALMLTGENAETTNNAVHTVAGAATEAGNHVKGWADIQGTFNQKVSEAKDGLGALAISVGEKLLPAMSWLVDKIAIGAKFLADHKVAAEALAIVIGGAVTIAFAAAAVAAWNFTAAILADPLTWIVIAVVAAIALLVFGLVELFTHLSQIGDFFATIWNAAWKWTSDRITDIVGFVKGLPGKLWDVLSGLGAKLGQLAKDAWDWFTRGLKNAWNATIAWFRNLPHEIGYAMGFLAGTLIKLAIDGWNAFTRGLKTAWTATVKFFHDLPGNIADFFVGITTWLVNTGRDLLIGLWNGIKNGWTNIVQFFHDLPHNVKTWLSEAGNWLVDSGWHLLVGLWNGIKNGFNNTIQFFTELPGKVKSWLSGAASWLYNAGADLLRGLWNGITSMIGWLGRQVQSWAHGVVDGIKSAMGIASPSTLTHEVGGFLVEGLANGIHANTPLAVSAVQAMTRKVLDAHQTAGLSLPLALEGSMSTSAMGVRPGGGREGLFGSLTFVMNPRDVAKLLQQGVLRYDLRNSSNGLVVSA</sequence>
<dbReference type="InterPro" id="IPR010090">
    <property type="entry name" value="Phage_tape_meas"/>
</dbReference>
<keyword evidence="2" id="KW-0812">Transmembrane</keyword>
<reference evidence="4 5" key="1">
    <citation type="submission" date="2013-02" db="EMBL/GenBank/DDBJ databases">
        <title>Draft genome sequence of Amycolatopsis vancoresmycina strain DSM 44592T.</title>
        <authorList>
            <person name="Kumar S."/>
            <person name="Kaur N."/>
            <person name="Kaur C."/>
            <person name="Raghava G.P.S."/>
            <person name="Mayilraj S."/>
        </authorList>
    </citation>
    <scope>NUCLEOTIDE SEQUENCE [LARGE SCALE GENOMIC DNA]</scope>
    <source>
        <strain evidence="4 5">DSM 44592</strain>
    </source>
</reference>
<dbReference type="PANTHER" id="PTHR37813:SF1">
    <property type="entry name" value="FELS-2 PROPHAGE PROTEIN"/>
    <property type="match status" value="1"/>
</dbReference>
<name>R1I924_9PSEU</name>
<dbReference type="eggNOG" id="COG5412">
    <property type="taxonomic scope" value="Bacteria"/>
</dbReference>
<keyword evidence="1" id="KW-1188">Viral release from host cell</keyword>
<evidence type="ECO:0000256" key="2">
    <source>
        <dbReference type="SAM" id="Phobius"/>
    </source>
</evidence>
<protein>
    <recommendedName>
        <fullName evidence="3">Phage tail tape measure protein domain-containing protein</fullName>
    </recommendedName>
</protein>
<evidence type="ECO:0000313" key="4">
    <source>
        <dbReference type="EMBL" id="EOD66909.1"/>
    </source>
</evidence>
<keyword evidence="2" id="KW-0472">Membrane</keyword>
<evidence type="ECO:0000313" key="5">
    <source>
        <dbReference type="Proteomes" id="UP000014139"/>
    </source>
</evidence>
<dbReference type="OrthoDB" id="3594841at2"/>
<accession>R1I924</accession>
<dbReference type="AlphaFoldDB" id="R1I924"/>
<dbReference type="EMBL" id="AOUO01000254">
    <property type="protein sequence ID" value="EOD66909.1"/>
    <property type="molecule type" value="Genomic_DNA"/>
</dbReference>
<comment type="caution">
    <text evidence="4">The sequence shown here is derived from an EMBL/GenBank/DDBJ whole genome shotgun (WGS) entry which is preliminary data.</text>
</comment>